<proteinExistence type="predicted"/>
<feature type="compositionally biased region" description="Low complexity" evidence="1">
    <location>
        <begin position="106"/>
        <end position="132"/>
    </location>
</feature>
<feature type="region of interest" description="Disordered" evidence="1">
    <location>
        <begin position="87"/>
        <end position="134"/>
    </location>
</feature>
<sequence>MEDVSIITVTTTFQSYSNALTDHQRYWDIWQTFGLVESSVSIVTPTDWHPVPDQFPPKREMEEWLIHAGKKKRPYVRRKNLTKALKHMVAESESESEEGSEEPETEVAPAAFRPAAATTVPAVSTTASTGSAPHDFASLYTYMES</sequence>
<dbReference type="Proteomes" id="UP000541444">
    <property type="component" value="Unassembled WGS sequence"/>
</dbReference>
<evidence type="ECO:0000256" key="1">
    <source>
        <dbReference type="SAM" id="MobiDB-lite"/>
    </source>
</evidence>
<keyword evidence="3" id="KW-1185">Reference proteome</keyword>
<protein>
    <submittedName>
        <fullName evidence="2">Uncharacterized protein</fullName>
    </submittedName>
</protein>
<evidence type="ECO:0000313" key="2">
    <source>
        <dbReference type="EMBL" id="KAF6149639.1"/>
    </source>
</evidence>
<name>A0A7J7M440_9MAGN</name>
<dbReference type="EMBL" id="JACGCM010001786">
    <property type="protein sequence ID" value="KAF6149639.1"/>
    <property type="molecule type" value="Genomic_DNA"/>
</dbReference>
<feature type="compositionally biased region" description="Acidic residues" evidence="1">
    <location>
        <begin position="92"/>
        <end position="105"/>
    </location>
</feature>
<evidence type="ECO:0000313" key="3">
    <source>
        <dbReference type="Proteomes" id="UP000541444"/>
    </source>
</evidence>
<dbReference type="AlphaFoldDB" id="A0A7J7M440"/>
<organism evidence="2 3">
    <name type="scientific">Kingdonia uniflora</name>
    <dbReference type="NCBI Taxonomy" id="39325"/>
    <lineage>
        <taxon>Eukaryota</taxon>
        <taxon>Viridiplantae</taxon>
        <taxon>Streptophyta</taxon>
        <taxon>Embryophyta</taxon>
        <taxon>Tracheophyta</taxon>
        <taxon>Spermatophyta</taxon>
        <taxon>Magnoliopsida</taxon>
        <taxon>Ranunculales</taxon>
        <taxon>Circaeasteraceae</taxon>
        <taxon>Kingdonia</taxon>
    </lineage>
</organism>
<accession>A0A7J7M440</accession>
<reference evidence="2 3" key="1">
    <citation type="journal article" date="2020" name="IScience">
        <title>Genome Sequencing of the Endangered Kingdonia uniflora (Circaeasteraceae, Ranunculales) Reveals Potential Mechanisms of Evolutionary Specialization.</title>
        <authorList>
            <person name="Sun Y."/>
            <person name="Deng T."/>
            <person name="Zhang A."/>
            <person name="Moore M.J."/>
            <person name="Landis J.B."/>
            <person name="Lin N."/>
            <person name="Zhang H."/>
            <person name="Zhang X."/>
            <person name="Huang J."/>
            <person name="Zhang X."/>
            <person name="Sun H."/>
            <person name="Wang H."/>
        </authorList>
    </citation>
    <scope>NUCLEOTIDE SEQUENCE [LARGE SCALE GENOMIC DNA]</scope>
    <source>
        <strain evidence="2">TB1705</strain>
        <tissue evidence="2">Leaf</tissue>
    </source>
</reference>
<gene>
    <name evidence="2" type="ORF">GIB67_001665</name>
</gene>
<comment type="caution">
    <text evidence="2">The sequence shown here is derived from an EMBL/GenBank/DDBJ whole genome shotgun (WGS) entry which is preliminary data.</text>
</comment>